<organism evidence="1 2">
    <name type="scientific">Saccharopolyspora rectivirgula</name>
    <dbReference type="NCBI Taxonomy" id="28042"/>
    <lineage>
        <taxon>Bacteria</taxon>
        <taxon>Bacillati</taxon>
        <taxon>Actinomycetota</taxon>
        <taxon>Actinomycetes</taxon>
        <taxon>Pseudonocardiales</taxon>
        <taxon>Pseudonocardiaceae</taxon>
        <taxon>Saccharopolyspora</taxon>
    </lineage>
</organism>
<dbReference type="Proteomes" id="UP000031419">
    <property type="component" value="Unassembled WGS sequence"/>
</dbReference>
<accession>A0A073AYV0</accession>
<gene>
    <name evidence="1" type="ORF">GU90_07020</name>
</gene>
<dbReference type="STRING" id="28042.GU90_07020"/>
<protein>
    <submittedName>
        <fullName evidence="1">Uncharacterized protein</fullName>
    </submittedName>
</protein>
<dbReference type="InterPro" id="IPR046080">
    <property type="entry name" value="DUF6098"/>
</dbReference>
<reference evidence="1 2" key="1">
    <citation type="submission" date="2014-06" db="EMBL/GenBank/DDBJ databases">
        <title>Saccharopolyspora rectivirgula DSM-43113 Genome sequencing.</title>
        <authorList>
            <person name="Barrera C."/>
            <person name="Millon L."/>
            <person name="Rognon B."/>
            <person name="Zaugg C."/>
            <person name="Monod M."/>
        </authorList>
    </citation>
    <scope>NUCLEOTIDE SEQUENCE [LARGE SCALE GENOMIC DNA]</scope>
    <source>
        <strain evidence="1 2">DSM 43113</strain>
    </source>
</reference>
<dbReference type="OrthoDB" id="3531920at2"/>
<proteinExistence type="predicted"/>
<dbReference type="EMBL" id="JNVU01000017">
    <property type="protein sequence ID" value="KEI44963.1"/>
    <property type="molecule type" value="Genomic_DNA"/>
</dbReference>
<dbReference type="Pfam" id="PF19593">
    <property type="entry name" value="DUF6098"/>
    <property type="match status" value="1"/>
</dbReference>
<dbReference type="eggNOG" id="ENOG5032XAF">
    <property type="taxonomic scope" value="Bacteria"/>
</dbReference>
<sequence>MEDLGNLPVLHDLDHLCEVVQQHGRGRDLYVRWSRGPQFDMRSVSHDALTGVELPGLSANPLRVERWWQDRSLRLWVARRLYDYEHLRDRQPGVDVRAWLLRGTEVARGPDNEPLVTCDEPIAWIAEGAMREARQLVIGQHETWGTLDRGS</sequence>
<evidence type="ECO:0000313" key="2">
    <source>
        <dbReference type="Proteomes" id="UP000031419"/>
    </source>
</evidence>
<keyword evidence="2" id="KW-1185">Reference proteome</keyword>
<dbReference type="AlphaFoldDB" id="A0A073AYV0"/>
<comment type="caution">
    <text evidence="1">The sequence shown here is derived from an EMBL/GenBank/DDBJ whole genome shotgun (WGS) entry which is preliminary data.</text>
</comment>
<evidence type="ECO:0000313" key="1">
    <source>
        <dbReference type="EMBL" id="KEI44963.1"/>
    </source>
</evidence>
<name>A0A073AYV0_9PSEU</name>